<protein>
    <submittedName>
        <fullName evidence="2">Uncharacterized protein</fullName>
    </submittedName>
</protein>
<gene>
    <name evidence="2" type="ORF">JAN5088_02959</name>
</gene>
<dbReference type="RefSeq" id="WP_055683549.1">
    <property type="nucleotide sequence ID" value="NZ_CANMUL010000002.1"/>
</dbReference>
<proteinExistence type="predicted"/>
<evidence type="ECO:0000313" key="2">
    <source>
        <dbReference type="EMBL" id="CTQ34166.1"/>
    </source>
</evidence>
<organism evidence="2 3">
    <name type="scientific">Jannaschia rubra</name>
    <dbReference type="NCBI Taxonomy" id="282197"/>
    <lineage>
        <taxon>Bacteria</taxon>
        <taxon>Pseudomonadati</taxon>
        <taxon>Pseudomonadota</taxon>
        <taxon>Alphaproteobacteria</taxon>
        <taxon>Rhodobacterales</taxon>
        <taxon>Roseobacteraceae</taxon>
        <taxon>Jannaschia</taxon>
    </lineage>
</organism>
<feature type="transmembrane region" description="Helical" evidence="1">
    <location>
        <begin position="7"/>
        <end position="30"/>
    </location>
</feature>
<dbReference type="STRING" id="282197.SAMN04488517_103178"/>
<keyword evidence="1" id="KW-0472">Membrane</keyword>
<dbReference type="AlphaFoldDB" id="A0A0M6XSN9"/>
<keyword evidence="3" id="KW-1185">Reference proteome</keyword>
<dbReference type="OrthoDB" id="8115457at2"/>
<dbReference type="Proteomes" id="UP000048908">
    <property type="component" value="Unassembled WGS sequence"/>
</dbReference>
<evidence type="ECO:0000256" key="1">
    <source>
        <dbReference type="SAM" id="Phobius"/>
    </source>
</evidence>
<keyword evidence="1" id="KW-0812">Transmembrane</keyword>
<reference evidence="2 3" key="1">
    <citation type="submission" date="2015-07" db="EMBL/GenBank/DDBJ databases">
        <authorList>
            <person name="Noorani M."/>
        </authorList>
    </citation>
    <scope>NUCLEOTIDE SEQUENCE [LARGE SCALE GENOMIC DNA]</scope>
    <source>
        <strain evidence="2 3">CECT 5088</strain>
    </source>
</reference>
<name>A0A0M6XSN9_9RHOB</name>
<dbReference type="EMBL" id="CXPG01000021">
    <property type="protein sequence ID" value="CTQ34166.1"/>
    <property type="molecule type" value="Genomic_DNA"/>
</dbReference>
<accession>A0A0M6XSN9</accession>
<evidence type="ECO:0000313" key="3">
    <source>
        <dbReference type="Proteomes" id="UP000048908"/>
    </source>
</evidence>
<feature type="transmembrane region" description="Helical" evidence="1">
    <location>
        <begin position="50"/>
        <end position="70"/>
    </location>
</feature>
<dbReference type="PROSITE" id="PS51257">
    <property type="entry name" value="PROKAR_LIPOPROTEIN"/>
    <property type="match status" value="1"/>
</dbReference>
<sequence length="74" mass="7809">MDPRPAIFWLSAIACGITCATLLTAALVWLDVGGLGHLVETVSGGTIALWVLWLALVSLFVPACAAMALWQGRE</sequence>
<keyword evidence="1" id="KW-1133">Transmembrane helix</keyword>